<comment type="caution">
    <text evidence="2">The sequence shown here is derived from an EMBL/GenBank/DDBJ whole genome shotgun (WGS) entry which is preliminary data.</text>
</comment>
<dbReference type="EMBL" id="BAAAOS010000020">
    <property type="protein sequence ID" value="GAA1580405.1"/>
    <property type="molecule type" value="Genomic_DNA"/>
</dbReference>
<evidence type="ECO:0000313" key="3">
    <source>
        <dbReference type="Proteomes" id="UP001500393"/>
    </source>
</evidence>
<accession>A0ABP4PHC8</accession>
<evidence type="ECO:0000313" key="2">
    <source>
        <dbReference type="EMBL" id="GAA1580405.1"/>
    </source>
</evidence>
<organism evidence="2 3">
    <name type="scientific">Kribbella sancticallisti</name>
    <dbReference type="NCBI Taxonomy" id="460087"/>
    <lineage>
        <taxon>Bacteria</taxon>
        <taxon>Bacillati</taxon>
        <taxon>Actinomycetota</taxon>
        <taxon>Actinomycetes</taxon>
        <taxon>Propionibacteriales</taxon>
        <taxon>Kribbellaceae</taxon>
        <taxon>Kribbella</taxon>
    </lineage>
</organism>
<gene>
    <name evidence="2" type="ORF">GCM10009789_37800</name>
</gene>
<keyword evidence="1" id="KW-0472">Membrane</keyword>
<proteinExistence type="predicted"/>
<dbReference type="RefSeq" id="WP_344215587.1">
    <property type="nucleotide sequence ID" value="NZ_BAAAOS010000020.1"/>
</dbReference>
<protein>
    <submittedName>
        <fullName evidence="2">Uncharacterized protein</fullName>
    </submittedName>
</protein>
<keyword evidence="3" id="KW-1185">Reference proteome</keyword>
<keyword evidence="1" id="KW-1133">Transmembrane helix</keyword>
<feature type="transmembrane region" description="Helical" evidence="1">
    <location>
        <begin position="48"/>
        <end position="67"/>
    </location>
</feature>
<name>A0ABP4PHC8_9ACTN</name>
<feature type="transmembrane region" description="Helical" evidence="1">
    <location>
        <begin position="185"/>
        <end position="203"/>
    </location>
</feature>
<feature type="transmembrane region" description="Helical" evidence="1">
    <location>
        <begin position="149"/>
        <end position="173"/>
    </location>
</feature>
<dbReference type="Proteomes" id="UP001500393">
    <property type="component" value="Unassembled WGS sequence"/>
</dbReference>
<evidence type="ECO:0000256" key="1">
    <source>
        <dbReference type="SAM" id="Phobius"/>
    </source>
</evidence>
<feature type="transmembrane region" description="Helical" evidence="1">
    <location>
        <begin position="114"/>
        <end position="137"/>
    </location>
</feature>
<sequence length="255" mass="26341">MLGWLLLIVCWVVVASVGGLVWFVFSVYGDHLFPDYEVDSGWSAAATLLRSALKIVGWVLVIIAVFRTPLDASIINRSFVDTAMQALALWPAAAASTALTILVAMMLPGASGKLFRSLPVIGSLVLSGVAMGLLFYLSNAVVQDGGFGAVIFLGGYGPLMLVSVLFLAASIGWGFFAGIIHPRAGGVRTVLFALGLVATVAFIDSHGPLQVPMPGVEPVTVSLVASALGGWGALALFVAGVLGIVLPVDTDEAAS</sequence>
<feature type="transmembrane region" description="Helical" evidence="1">
    <location>
        <begin position="87"/>
        <end position="107"/>
    </location>
</feature>
<feature type="transmembrane region" description="Helical" evidence="1">
    <location>
        <begin position="6"/>
        <end position="28"/>
    </location>
</feature>
<keyword evidence="1" id="KW-0812">Transmembrane</keyword>
<reference evidence="3" key="1">
    <citation type="journal article" date="2019" name="Int. J. Syst. Evol. Microbiol.">
        <title>The Global Catalogue of Microorganisms (GCM) 10K type strain sequencing project: providing services to taxonomists for standard genome sequencing and annotation.</title>
        <authorList>
            <consortium name="The Broad Institute Genomics Platform"/>
            <consortium name="The Broad Institute Genome Sequencing Center for Infectious Disease"/>
            <person name="Wu L."/>
            <person name="Ma J."/>
        </authorList>
    </citation>
    <scope>NUCLEOTIDE SEQUENCE [LARGE SCALE GENOMIC DNA]</scope>
    <source>
        <strain evidence="3">JCM 14969</strain>
    </source>
</reference>
<feature type="transmembrane region" description="Helical" evidence="1">
    <location>
        <begin position="223"/>
        <end position="246"/>
    </location>
</feature>